<dbReference type="SUPFAM" id="SSF56176">
    <property type="entry name" value="FAD-binding/transporter-associated domain-like"/>
    <property type="match status" value="1"/>
</dbReference>
<evidence type="ECO:0000313" key="6">
    <source>
        <dbReference type="EMBL" id="TRX93098.1"/>
    </source>
</evidence>
<dbReference type="PANTHER" id="PTHR42973">
    <property type="entry name" value="BINDING OXIDOREDUCTASE, PUTATIVE (AFU_ORTHOLOGUE AFUA_1G17690)-RELATED"/>
    <property type="match status" value="1"/>
</dbReference>
<sequence length="486" mass="52483">MAAYTASRIQSALPSSCSVSTPGENDTVYSFLSTRWMTMGPSTLPIATVVPSTKEDVVAVVRYAAAYGMKVLPQCGGCGGLVVTNNKTIHLDMGRFRSVDVDVVSQTVTFGGGTLTKDLQPAVTEKGFYTGWPNLGVVGMVGNILGGGINLFQGTKGHTCDNLVSAQLVTGTGDIIEVSETSTGSERELFNQLKGAGAGFGVVLSMTMLIYPTAELGLAGNSKIPDIMVMFSRDNFDAAAELWEVASRSPACMTAGFVLMAAPRGMPNAGQPVVMAQASYLGPQADADEAFAYWKDTAVAERAITVKPGSFELTRMNMQRDAMMTKGSNMDCYNCLVKELSGATFLRAANRFAEFVDAYGPNITRCMTALHPMHADALMKVSEGQESWMCHRDRNFMVQTVPWDLADEYVEAGRQYGRDILEIVRSEDSSKGTPNAILAGNARVEADMTEILTPEKIEIMKKRKQQWDPHGVFWNPAVDGWADQAK</sequence>
<keyword evidence="7" id="KW-1185">Reference proteome</keyword>
<dbReference type="Gene3D" id="3.30.465.10">
    <property type="match status" value="1"/>
</dbReference>
<reference evidence="7" key="1">
    <citation type="submission" date="2019-06" db="EMBL/GenBank/DDBJ databases">
        <title>Draft genome sequence of the griseofulvin-producing fungus Xylaria cubensis strain G536.</title>
        <authorList>
            <person name="Mead M.E."/>
            <person name="Raja H.A."/>
            <person name="Steenwyk J.L."/>
            <person name="Knowles S.L."/>
            <person name="Oberlies N.H."/>
            <person name="Rokas A."/>
        </authorList>
    </citation>
    <scope>NUCLEOTIDE SEQUENCE [LARGE SCALE GENOMIC DNA]</scope>
    <source>
        <strain evidence="7">G536</strain>
    </source>
</reference>
<evidence type="ECO:0000256" key="3">
    <source>
        <dbReference type="ARBA" id="ARBA00022827"/>
    </source>
</evidence>
<dbReference type="OrthoDB" id="415825at2759"/>
<evidence type="ECO:0000256" key="1">
    <source>
        <dbReference type="ARBA" id="ARBA00005466"/>
    </source>
</evidence>
<gene>
    <name evidence="6" type="ORF">FHL15_005966</name>
</gene>
<comment type="caution">
    <text evidence="6">The sequence shown here is derived from an EMBL/GenBank/DDBJ whole genome shotgun (WGS) entry which is preliminary data.</text>
</comment>
<protein>
    <recommendedName>
        <fullName evidence="5">FAD-binding PCMH-type domain-containing protein</fullName>
    </recommendedName>
</protein>
<dbReference type="PANTHER" id="PTHR42973:SF7">
    <property type="entry name" value="FAD-BINDING PCMH-TYPE DOMAIN-CONTAINING PROTEIN"/>
    <property type="match status" value="1"/>
</dbReference>
<dbReference type="InterPro" id="IPR016169">
    <property type="entry name" value="FAD-bd_PCMH_sub2"/>
</dbReference>
<dbReference type="AlphaFoldDB" id="A0A553HYR6"/>
<dbReference type="STRING" id="2512241.A0A553HYR6"/>
<accession>A0A553HYR6</accession>
<dbReference type="InterPro" id="IPR006094">
    <property type="entry name" value="Oxid_FAD_bind_N"/>
</dbReference>
<dbReference type="EMBL" id="VFLP01000031">
    <property type="protein sequence ID" value="TRX93098.1"/>
    <property type="molecule type" value="Genomic_DNA"/>
</dbReference>
<keyword evidence="2" id="KW-0285">Flavoprotein</keyword>
<comment type="similarity">
    <text evidence="1">Belongs to the oxygen-dependent FAD-linked oxidoreductase family.</text>
</comment>
<dbReference type="GO" id="GO:0071949">
    <property type="term" value="F:FAD binding"/>
    <property type="evidence" value="ECO:0007669"/>
    <property type="project" value="InterPro"/>
</dbReference>
<feature type="domain" description="FAD-binding PCMH-type" evidence="5">
    <location>
        <begin position="39"/>
        <end position="213"/>
    </location>
</feature>
<dbReference type="Gene3D" id="3.40.462.20">
    <property type="match status" value="1"/>
</dbReference>
<dbReference type="GO" id="GO:0016491">
    <property type="term" value="F:oxidoreductase activity"/>
    <property type="evidence" value="ECO:0007669"/>
    <property type="project" value="UniProtKB-KW"/>
</dbReference>
<organism evidence="6 7">
    <name type="scientific">Xylaria flabelliformis</name>
    <dbReference type="NCBI Taxonomy" id="2512241"/>
    <lineage>
        <taxon>Eukaryota</taxon>
        <taxon>Fungi</taxon>
        <taxon>Dikarya</taxon>
        <taxon>Ascomycota</taxon>
        <taxon>Pezizomycotina</taxon>
        <taxon>Sordariomycetes</taxon>
        <taxon>Xylariomycetidae</taxon>
        <taxon>Xylariales</taxon>
        <taxon>Xylariaceae</taxon>
        <taxon>Xylaria</taxon>
    </lineage>
</organism>
<evidence type="ECO:0000256" key="2">
    <source>
        <dbReference type="ARBA" id="ARBA00022630"/>
    </source>
</evidence>
<evidence type="ECO:0000313" key="7">
    <source>
        <dbReference type="Proteomes" id="UP000319160"/>
    </source>
</evidence>
<evidence type="ECO:0000259" key="5">
    <source>
        <dbReference type="PROSITE" id="PS51387"/>
    </source>
</evidence>
<dbReference type="Pfam" id="PF01565">
    <property type="entry name" value="FAD_binding_4"/>
    <property type="match status" value="1"/>
</dbReference>
<keyword evidence="3" id="KW-0274">FAD</keyword>
<dbReference type="Proteomes" id="UP000319160">
    <property type="component" value="Unassembled WGS sequence"/>
</dbReference>
<evidence type="ECO:0000256" key="4">
    <source>
        <dbReference type="ARBA" id="ARBA00023002"/>
    </source>
</evidence>
<dbReference type="PROSITE" id="PS51387">
    <property type="entry name" value="FAD_PCMH"/>
    <property type="match status" value="1"/>
</dbReference>
<keyword evidence="4" id="KW-0560">Oxidoreductase</keyword>
<proteinExistence type="inferred from homology"/>
<dbReference type="InterPro" id="IPR050416">
    <property type="entry name" value="FAD-linked_Oxidoreductase"/>
</dbReference>
<name>A0A553HYR6_9PEZI</name>
<dbReference type="InterPro" id="IPR016166">
    <property type="entry name" value="FAD-bd_PCMH"/>
</dbReference>
<dbReference type="InterPro" id="IPR036318">
    <property type="entry name" value="FAD-bd_PCMH-like_sf"/>
</dbReference>